<dbReference type="Gene3D" id="1.10.10.2210">
    <property type="match status" value="1"/>
</dbReference>
<feature type="non-terminal residue" evidence="2">
    <location>
        <position position="636"/>
    </location>
</feature>
<dbReference type="PANTHER" id="PTHR21301:SF10">
    <property type="entry name" value="REVERSE TRANSCRIPTASE DOMAIN-CONTAINING PROTEIN"/>
    <property type="match status" value="1"/>
</dbReference>
<evidence type="ECO:0000259" key="1">
    <source>
        <dbReference type="PROSITE" id="PS50878"/>
    </source>
</evidence>
<dbReference type="PANTHER" id="PTHR21301">
    <property type="entry name" value="REVERSE TRANSCRIPTASE"/>
    <property type="match status" value="1"/>
</dbReference>
<evidence type="ECO:0000313" key="2">
    <source>
        <dbReference type="EMBL" id="JAR92052.1"/>
    </source>
</evidence>
<dbReference type="PROSITE" id="PS50878">
    <property type="entry name" value="RT_POL"/>
    <property type="match status" value="1"/>
</dbReference>
<dbReference type="EMBL" id="GEGO01003352">
    <property type="protein sequence ID" value="JAR92052.1"/>
    <property type="molecule type" value="Transcribed_RNA"/>
</dbReference>
<dbReference type="Gene3D" id="3.10.10.20">
    <property type="match status" value="1"/>
</dbReference>
<organism evidence="2">
    <name type="scientific">Ixodes ricinus</name>
    <name type="common">Common tick</name>
    <name type="synonym">Acarus ricinus</name>
    <dbReference type="NCBI Taxonomy" id="34613"/>
    <lineage>
        <taxon>Eukaryota</taxon>
        <taxon>Metazoa</taxon>
        <taxon>Ecdysozoa</taxon>
        <taxon>Arthropoda</taxon>
        <taxon>Chelicerata</taxon>
        <taxon>Arachnida</taxon>
        <taxon>Acari</taxon>
        <taxon>Parasitiformes</taxon>
        <taxon>Ixodida</taxon>
        <taxon>Ixodoidea</taxon>
        <taxon>Ixodidae</taxon>
        <taxon>Ixodinae</taxon>
        <taxon>Ixodes</taxon>
    </lineage>
</organism>
<dbReference type="Pfam" id="PF00078">
    <property type="entry name" value="RVT_1"/>
    <property type="match status" value="1"/>
</dbReference>
<reference evidence="2" key="1">
    <citation type="journal article" date="2018" name="PLoS Negl. Trop. Dis.">
        <title>Sialome diversity of ticks revealed by RNAseq of single tick salivary glands.</title>
        <authorList>
            <person name="Perner J."/>
            <person name="Kropackova S."/>
            <person name="Kopacek P."/>
            <person name="Ribeiro J.M."/>
        </authorList>
    </citation>
    <scope>NUCLEOTIDE SEQUENCE</scope>
    <source>
        <strain evidence="2">Siblings of single egg batch collected in Ceske Budejovice</strain>
        <tissue evidence="2">Salivary glands</tissue>
    </source>
</reference>
<accession>A0A147BNN3</accession>
<proteinExistence type="predicted"/>
<dbReference type="AlphaFoldDB" id="A0A147BNN3"/>
<feature type="non-terminal residue" evidence="2">
    <location>
        <position position="1"/>
    </location>
</feature>
<sequence length="636" mass="70857">VLEKGPKFASAPKLAAVDKVLLIRQIAAKAPQDRGPQIIDDGLQVLASLNHQAQAKGNFGSVIQELRSKQLNLCVSDKQGGFVVLPSDIYREKAHQAIAKNFVQVDNHRTKAAKQAILRLLGDTQQAGLMTKIKATKKDLLSVFFSAKTHKEGVPFRAIVSERTTWQACVSKFLTQQLSNVQIDDPFRIHNSQHVISFLQEQGHLIASGFSIDVQDTYYSIPHTCLLQVIQTTIEEKGLSNFQHNAGMSVGHFLEILHCYLSATVVAHQEHQYVQKSGVCIGSQVAPLLCDIFLAMCGRAIQKVLKDTRIAGIFKYVDDFLILSTTKINEKEDGCLNTTTTIFQQSCLGLTFTYETPVDDSIRFLDLALTFTTGHVCWKYQARSGKAFLPYESEHSKNVKQAVAISALTASLKKSCPHQVQQSFDTQMSRLHNAGYPKPMMASICEKICRTIKTNDATSQQTKKPRPPFVVIPYIHGVTHKLKKIANRQNVQVICSAPNKAYSMCRKINQAPINTKEKCNTRHQTQYAPCDKEVIYNIPLTCGRCYIGQTRRCTNDRAREHAANLRNLAGPGHLAAHCQKCLCKAELDHLHTIGHHKNHVAREVLEALAIDEEDDKCVSIPSITLQAKEKLFLQGT</sequence>
<feature type="domain" description="Reverse transcriptase" evidence="1">
    <location>
        <begin position="127"/>
        <end position="369"/>
    </location>
</feature>
<name>A0A147BNN3_IXORI</name>
<protein>
    <submittedName>
        <fullName evidence="2">Putative tick transposon</fullName>
    </submittedName>
</protein>
<dbReference type="InterPro" id="IPR000477">
    <property type="entry name" value="RT_dom"/>
</dbReference>
<dbReference type="Gene3D" id="3.30.70.2630">
    <property type="match status" value="1"/>
</dbReference>